<dbReference type="RefSeq" id="WP_150067107.1">
    <property type="nucleotide sequence ID" value="NZ_JBEPDJ010000010.1"/>
</dbReference>
<protein>
    <submittedName>
        <fullName evidence="2">Uncharacterized protein</fullName>
    </submittedName>
</protein>
<dbReference type="SMR" id="A0A5M7BUD7"/>
<feature type="compositionally biased region" description="Low complexity" evidence="1">
    <location>
        <begin position="64"/>
        <end position="75"/>
    </location>
</feature>
<accession>A0A5M7BUD7</accession>
<reference evidence="2 3" key="1">
    <citation type="submission" date="2019-09" db="EMBL/GenBank/DDBJ databases">
        <title>Draft genome sequence of the thermophilic Saccharopolyspora hirsuta VKM Ac-666T.</title>
        <authorList>
            <person name="Lobastova T.G."/>
            <person name="Fokina V."/>
            <person name="Bragin E.Y."/>
            <person name="Shtratnikova V.Y."/>
            <person name="Starodumova I.P."/>
            <person name="Tarlachkov S.V."/>
            <person name="Donova M.V."/>
        </authorList>
    </citation>
    <scope>NUCLEOTIDE SEQUENCE [LARGE SCALE GENOMIC DNA]</scope>
    <source>
        <strain evidence="2 3">VKM Ac-666</strain>
    </source>
</reference>
<dbReference type="AlphaFoldDB" id="A0A5M7BUD7"/>
<proteinExistence type="predicted"/>
<dbReference type="OrthoDB" id="9949511at2"/>
<organism evidence="2 3">
    <name type="scientific">Saccharopolyspora hirsuta</name>
    <dbReference type="NCBI Taxonomy" id="1837"/>
    <lineage>
        <taxon>Bacteria</taxon>
        <taxon>Bacillati</taxon>
        <taxon>Actinomycetota</taxon>
        <taxon>Actinomycetes</taxon>
        <taxon>Pseudonocardiales</taxon>
        <taxon>Pseudonocardiaceae</taxon>
        <taxon>Saccharopolyspora</taxon>
    </lineage>
</organism>
<feature type="compositionally biased region" description="Basic and acidic residues" evidence="1">
    <location>
        <begin position="21"/>
        <end position="31"/>
    </location>
</feature>
<evidence type="ECO:0000313" key="3">
    <source>
        <dbReference type="Proteomes" id="UP000323946"/>
    </source>
</evidence>
<gene>
    <name evidence="2" type="ORF">F1721_14035</name>
</gene>
<keyword evidence="3" id="KW-1185">Reference proteome</keyword>
<name>A0A5M7BUD7_SACHI</name>
<sequence length="85" mass="9336">MDHDELVRKYSVDPSTLSPEMRAKVEAARESIRRRKRASDPAAEVNPADNFPIGLDDNFNPFPASRNSAANRGASDPTDGDAHDK</sequence>
<dbReference type="Proteomes" id="UP000323946">
    <property type="component" value="Unassembled WGS sequence"/>
</dbReference>
<feature type="region of interest" description="Disordered" evidence="1">
    <location>
        <begin position="1"/>
        <end position="85"/>
    </location>
</feature>
<feature type="compositionally biased region" description="Basic and acidic residues" evidence="1">
    <location>
        <begin position="1"/>
        <end position="11"/>
    </location>
</feature>
<comment type="caution">
    <text evidence="2">The sequence shown here is derived from an EMBL/GenBank/DDBJ whole genome shotgun (WGS) entry which is preliminary data.</text>
</comment>
<dbReference type="EMBL" id="VWPH01000006">
    <property type="protein sequence ID" value="KAA5833409.1"/>
    <property type="molecule type" value="Genomic_DNA"/>
</dbReference>
<evidence type="ECO:0000256" key="1">
    <source>
        <dbReference type="SAM" id="MobiDB-lite"/>
    </source>
</evidence>
<evidence type="ECO:0000313" key="2">
    <source>
        <dbReference type="EMBL" id="KAA5833409.1"/>
    </source>
</evidence>